<evidence type="ECO:0000313" key="2">
    <source>
        <dbReference type="EMBL" id="SEP15060.1"/>
    </source>
</evidence>
<dbReference type="OrthoDB" id="1677843at2"/>
<dbReference type="AlphaFoldDB" id="A0A1H8VID0"/>
<dbReference type="RefSeq" id="WP_091746953.1">
    <property type="nucleotide sequence ID" value="NZ_FODY01000011.1"/>
</dbReference>
<reference evidence="2 3" key="1">
    <citation type="submission" date="2016-10" db="EMBL/GenBank/DDBJ databases">
        <authorList>
            <person name="de Groot N.N."/>
        </authorList>
    </citation>
    <scope>NUCLEOTIDE SEQUENCE [LARGE SCALE GENOMIC DNA]</scope>
    <source>
        <strain evidence="2 3">DSM 13305</strain>
    </source>
</reference>
<accession>A0A1H8VID0</accession>
<name>A0A1H8VID0_9FIRM</name>
<keyword evidence="3" id="KW-1185">Reference proteome</keyword>
<dbReference type="CDD" id="cd00077">
    <property type="entry name" value="HDc"/>
    <property type="match status" value="1"/>
</dbReference>
<organism evidence="2 3">
    <name type="scientific">Propionispora vibrioides</name>
    <dbReference type="NCBI Taxonomy" id="112903"/>
    <lineage>
        <taxon>Bacteria</taxon>
        <taxon>Bacillati</taxon>
        <taxon>Bacillota</taxon>
        <taxon>Negativicutes</taxon>
        <taxon>Selenomonadales</taxon>
        <taxon>Sporomusaceae</taxon>
        <taxon>Propionispora</taxon>
    </lineage>
</organism>
<dbReference type="Pfam" id="PF13487">
    <property type="entry name" value="HD_5"/>
    <property type="match status" value="1"/>
</dbReference>
<gene>
    <name evidence="2" type="ORF">SAMN04490178_111106</name>
</gene>
<protein>
    <submittedName>
        <fullName evidence="2">HD domain-containing protein</fullName>
    </submittedName>
</protein>
<evidence type="ECO:0000259" key="1">
    <source>
        <dbReference type="PROSITE" id="PS51832"/>
    </source>
</evidence>
<dbReference type="PROSITE" id="PS51832">
    <property type="entry name" value="HD_GYP"/>
    <property type="match status" value="1"/>
</dbReference>
<sequence>MRRIPLNALKPGMHLSQALVAPDRTVLLHEGIELKQRYLEYLRNQGITYLYIDDAPPAPSPVKEPSQTELRQQAKQTARKVIHDFRLGKGVPLDKIKDLVNNLVSRILDNPETMHHLMDIRQKEDYMFSHAVNTCLLSVLTGTAMGYDAHRLEELGLAAMLHDVGKIKFTKRLSAQFPRRLTAQEKEEYRQHPFYTLEILKENKSLSMDIINACFQHHERWDGSGYPMGISGDVIHEYAQIISIADVYDRLITGLPHRKPTPVYYAAAILNKAAGTYFNPEIVAHFTKSIAVYPLGSTVKLDNNQLGLIVEMTGPNNTIPVVRILADEDSTHLNQLLELDLNKNPEHFIIDFDS</sequence>
<dbReference type="InterPro" id="IPR037522">
    <property type="entry name" value="HD_GYP_dom"/>
</dbReference>
<feature type="domain" description="HD-GYP" evidence="1">
    <location>
        <begin position="105"/>
        <end position="302"/>
    </location>
</feature>
<dbReference type="STRING" id="112903.SAMN04490178_111106"/>
<dbReference type="EMBL" id="FODY01000011">
    <property type="protein sequence ID" value="SEP15060.1"/>
    <property type="molecule type" value="Genomic_DNA"/>
</dbReference>
<dbReference type="PANTHER" id="PTHR43155">
    <property type="entry name" value="CYCLIC DI-GMP PHOSPHODIESTERASE PA4108-RELATED"/>
    <property type="match status" value="1"/>
</dbReference>
<dbReference type="SMART" id="SM00471">
    <property type="entry name" value="HDc"/>
    <property type="match status" value="1"/>
</dbReference>
<dbReference type="PANTHER" id="PTHR43155:SF2">
    <property type="entry name" value="CYCLIC DI-GMP PHOSPHODIESTERASE PA4108"/>
    <property type="match status" value="1"/>
</dbReference>
<dbReference type="SUPFAM" id="SSF109604">
    <property type="entry name" value="HD-domain/PDEase-like"/>
    <property type="match status" value="1"/>
</dbReference>
<dbReference type="Proteomes" id="UP000198847">
    <property type="component" value="Unassembled WGS sequence"/>
</dbReference>
<evidence type="ECO:0000313" key="3">
    <source>
        <dbReference type="Proteomes" id="UP000198847"/>
    </source>
</evidence>
<dbReference type="InterPro" id="IPR003607">
    <property type="entry name" value="HD/PDEase_dom"/>
</dbReference>
<dbReference type="Gene3D" id="1.10.3210.10">
    <property type="entry name" value="Hypothetical protein af1432"/>
    <property type="match status" value="1"/>
</dbReference>
<proteinExistence type="predicted"/>